<dbReference type="PROSITE" id="PS01010">
    <property type="entry name" value="CRISP_2"/>
    <property type="match status" value="1"/>
</dbReference>
<dbReference type="Gene3D" id="3.40.33.10">
    <property type="entry name" value="CAP"/>
    <property type="match status" value="1"/>
</dbReference>
<evidence type="ECO:0000256" key="6">
    <source>
        <dbReference type="SAM" id="SignalP"/>
    </source>
</evidence>
<dbReference type="Pfam" id="PF00188">
    <property type="entry name" value="CAP"/>
    <property type="match status" value="1"/>
</dbReference>
<keyword evidence="5" id="KW-0568">Pathogenesis-related protein</keyword>
<protein>
    <recommendedName>
        <fullName evidence="7">SCP domain-containing protein</fullName>
    </recommendedName>
</protein>
<dbReference type="GO" id="GO:0005576">
    <property type="term" value="C:extracellular region"/>
    <property type="evidence" value="ECO:0007669"/>
    <property type="project" value="InterPro"/>
</dbReference>
<dbReference type="CDD" id="cd05381">
    <property type="entry name" value="CAP_PR-1"/>
    <property type="match status" value="1"/>
</dbReference>
<dbReference type="EMBL" id="KZ305085">
    <property type="protein sequence ID" value="PIA28601.1"/>
    <property type="molecule type" value="Genomic_DNA"/>
</dbReference>
<evidence type="ECO:0000313" key="8">
    <source>
        <dbReference type="EMBL" id="PIA28601.1"/>
    </source>
</evidence>
<gene>
    <name evidence="8" type="ORF">AQUCO_06800039v1</name>
</gene>
<dbReference type="SUPFAM" id="SSF55797">
    <property type="entry name" value="PR-1-like"/>
    <property type="match status" value="1"/>
</dbReference>
<dbReference type="InterPro" id="IPR001283">
    <property type="entry name" value="CRISP-related"/>
</dbReference>
<dbReference type="InterPro" id="IPR018244">
    <property type="entry name" value="Allrgn_V5/Tpx1_CS"/>
</dbReference>
<feature type="domain" description="SCP" evidence="7">
    <location>
        <begin position="51"/>
        <end position="183"/>
    </location>
</feature>
<dbReference type="GO" id="GO:0098542">
    <property type="term" value="P:defense response to other organism"/>
    <property type="evidence" value="ECO:0007669"/>
    <property type="project" value="UniProtKB-ARBA"/>
</dbReference>
<dbReference type="OrthoDB" id="337038at2759"/>
<sequence>MMHRTSIYSVIVALIPKSSALIGLQPVLLDTSTIIKFSYPCIKNPWSYQSQNIQDFLVPHNCIRANLGLRPLQWSEKLASFANSWANQRKKDCALIHSNTDYGENIFWGSGKDWTPSNAVAAWAAEKKYYNYKMNTCIQNKDCLHYTQMVWKQSLRVGCAKVTCKSGDTFITCNYDPHGNVIGQKPF</sequence>
<feature type="signal peptide" evidence="6">
    <location>
        <begin position="1"/>
        <end position="20"/>
    </location>
</feature>
<dbReference type="AlphaFoldDB" id="A0A2G5CBD5"/>
<organism evidence="8 9">
    <name type="scientific">Aquilegia coerulea</name>
    <name type="common">Rocky mountain columbine</name>
    <dbReference type="NCBI Taxonomy" id="218851"/>
    <lineage>
        <taxon>Eukaryota</taxon>
        <taxon>Viridiplantae</taxon>
        <taxon>Streptophyta</taxon>
        <taxon>Embryophyta</taxon>
        <taxon>Tracheophyta</taxon>
        <taxon>Spermatophyta</taxon>
        <taxon>Magnoliopsida</taxon>
        <taxon>Ranunculales</taxon>
        <taxon>Ranunculaceae</taxon>
        <taxon>Thalictroideae</taxon>
        <taxon>Aquilegia</taxon>
    </lineage>
</organism>
<dbReference type="InterPro" id="IPR014044">
    <property type="entry name" value="CAP_dom"/>
</dbReference>
<feature type="chain" id="PRO_5013801236" description="SCP domain-containing protein" evidence="6">
    <location>
        <begin position="21"/>
        <end position="187"/>
    </location>
</feature>
<dbReference type="FunFam" id="3.40.33.10:FF:000006">
    <property type="entry name" value="Putative pathogenesis-related protein 1"/>
    <property type="match status" value="1"/>
</dbReference>
<dbReference type="InterPro" id="IPR035940">
    <property type="entry name" value="CAP_sf"/>
</dbReference>
<keyword evidence="4" id="KW-1015">Disulfide bond</keyword>
<evidence type="ECO:0000256" key="4">
    <source>
        <dbReference type="ARBA" id="ARBA00023157"/>
    </source>
</evidence>
<keyword evidence="9" id="KW-1185">Reference proteome</keyword>
<dbReference type="STRING" id="218851.A0A2G5CBD5"/>
<dbReference type="FunCoup" id="A0A2G5CBD5">
    <property type="interactions" value="80"/>
</dbReference>
<dbReference type="InParanoid" id="A0A2G5CBD5"/>
<proteinExistence type="inferred from homology"/>
<dbReference type="InterPro" id="IPR002413">
    <property type="entry name" value="V5_allergen-like"/>
</dbReference>
<comment type="similarity">
    <text evidence="2">Belongs to the CRISP family.</text>
</comment>
<reference evidence="8 9" key="1">
    <citation type="submission" date="2017-09" db="EMBL/GenBank/DDBJ databases">
        <title>WGS assembly of Aquilegia coerulea Goldsmith.</title>
        <authorList>
            <person name="Hodges S."/>
            <person name="Kramer E."/>
            <person name="Nordborg M."/>
            <person name="Tomkins J."/>
            <person name="Borevitz J."/>
            <person name="Derieg N."/>
            <person name="Yan J."/>
            <person name="Mihaltcheva S."/>
            <person name="Hayes R.D."/>
            <person name="Rokhsar D."/>
        </authorList>
    </citation>
    <scope>NUCLEOTIDE SEQUENCE [LARGE SCALE GENOMIC DNA]</scope>
    <source>
        <strain evidence="9">cv. Goldsmith</strain>
    </source>
</reference>
<keyword evidence="3 6" id="KW-0732">Signal</keyword>
<comment type="function">
    <text evidence="1">Probably involved in the defense reaction of plants against pathogens.</text>
</comment>
<evidence type="ECO:0000256" key="2">
    <source>
        <dbReference type="ARBA" id="ARBA00009923"/>
    </source>
</evidence>
<dbReference type="Proteomes" id="UP000230069">
    <property type="component" value="Unassembled WGS sequence"/>
</dbReference>
<evidence type="ECO:0000256" key="5">
    <source>
        <dbReference type="ARBA" id="ARBA00023265"/>
    </source>
</evidence>
<dbReference type="PRINTS" id="PR00837">
    <property type="entry name" value="V5TPXLIKE"/>
</dbReference>
<evidence type="ECO:0000256" key="1">
    <source>
        <dbReference type="ARBA" id="ARBA00003143"/>
    </source>
</evidence>
<dbReference type="PRINTS" id="PR00838">
    <property type="entry name" value="V5ALLERGEN"/>
</dbReference>
<keyword evidence="5" id="KW-0611">Plant defense</keyword>
<evidence type="ECO:0000256" key="3">
    <source>
        <dbReference type="ARBA" id="ARBA00022729"/>
    </source>
</evidence>
<dbReference type="PANTHER" id="PTHR10334">
    <property type="entry name" value="CYSTEINE-RICH SECRETORY PROTEIN-RELATED"/>
    <property type="match status" value="1"/>
</dbReference>
<accession>A0A2G5CBD5</accession>
<name>A0A2G5CBD5_AQUCA</name>
<dbReference type="SMART" id="SM00198">
    <property type="entry name" value="SCP"/>
    <property type="match status" value="1"/>
</dbReference>
<evidence type="ECO:0000259" key="7">
    <source>
        <dbReference type="SMART" id="SM00198"/>
    </source>
</evidence>
<evidence type="ECO:0000313" key="9">
    <source>
        <dbReference type="Proteomes" id="UP000230069"/>
    </source>
</evidence>